<comment type="caution">
    <text evidence="1">The sequence shown here is derived from an EMBL/GenBank/DDBJ whole genome shotgun (WGS) entry which is preliminary data.</text>
</comment>
<proteinExistence type="predicted"/>
<dbReference type="EMBL" id="CAJVPK010006050">
    <property type="protein sequence ID" value="CAG8648503.1"/>
    <property type="molecule type" value="Genomic_DNA"/>
</dbReference>
<dbReference type="AlphaFoldDB" id="A0A9N9DRR1"/>
<feature type="non-terminal residue" evidence="1">
    <location>
        <position position="73"/>
    </location>
</feature>
<evidence type="ECO:0000313" key="2">
    <source>
        <dbReference type="Proteomes" id="UP000789706"/>
    </source>
</evidence>
<reference evidence="1" key="1">
    <citation type="submission" date="2021-06" db="EMBL/GenBank/DDBJ databases">
        <authorList>
            <person name="Kallberg Y."/>
            <person name="Tangrot J."/>
            <person name="Rosling A."/>
        </authorList>
    </citation>
    <scope>NUCLEOTIDE SEQUENCE</scope>
    <source>
        <strain evidence="1">AZ414A</strain>
    </source>
</reference>
<protein>
    <submittedName>
        <fullName evidence="1">641_t:CDS:1</fullName>
    </submittedName>
</protein>
<feature type="non-terminal residue" evidence="1">
    <location>
        <position position="1"/>
    </location>
</feature>
<gene>
    <name evidence="1" type="ORF">DEBURN_LOCUS11387</name>
</gene>
<dbReference type="Proteomes" id="UP000789706">
    <property type="component" value="Unassembled WGS sequence"/>
</dbReference>
<name>A0A9N9DRR1_9GLOM</name>
<keyword evidence="2" id="KW-1185">Reference proteome</keyword>
<accession>A0A9N9DRR1</accession>
<dbReference type="OrthoDB" id="2443927at2759"/>
<evidence type="ECO:0000313" key="1">
    <source>
        <dbReference type="EMBL" id="CAG8648503.1"/>
    </source>
</evidence>
<organism evidence="1 2">
    <name type="scientific">Diversispora eburnea</name>
    <dbReference type="NCBI Taxonomy" id="1213867"/>
    <lineage>
        <taxon>Eukaryota</taxon>
        <taxon>Fungi</taxon>
        <taxon>Fungi incertae sedis</taxon>
        <taxon>Mucoromycota</taxon>
        <taxon>Glomeromycotina</taxon>
        <taxon>Glomeromycetes</taxon>
        <taxon>Diversisporales</taxon>
        <taxon>Diversisporaceae</taxon>
        <taxon>Diversispora</taxon>
    </lineage>
</organism>
<sequence length="73" mass="8610">RQLSPTLRYSFMELARQMTPVSLPSIIQRKCNEFVLTFNENPAVELPRRIMHNGVWKESEHRLAEVTNRILDT</sequence>